<accession>A0ABV4BBA2</accession>
<evidence type="ECO:0000256" key="8">
    <source>
        <dbReference type="SAM" id="MobiDB-lite"/>
    </source>
</evidence>
<keyword evidence="11" id="KW-1185">Reference proteome</keyword>
<comment type="caution">
    <text evidence="10">The sequence shown here is derived from an EMBL/GenBank/DDBJ whole genome shotgun (WGS) entry which is preliminary data.</text>
</comment>
<evidence type="ECO:0000259" key="9">
    <source>
        <dbReference type="SMART" id="SM00563"/>
    </source>
</evidence>
<keyword evidence="3" id="KW-0812">Transmembrane</keyword>
<evidence type="ECO:0000256" key="5">
    <source>
        <dbReference type="ARBA" id="ARBA00023098"/>
    </source>
</evidence>
<dbReference type="Pfam" id="PF01553">
    <property type="entry name" value="Acyltransferase"/>
    <property type="match status" value="1"/>
</dbReference>
<evidence type="ECO:0000313" key="11">
    <source>
        <dbReference type="Proteomes" id="UP001564408"/>
    </source>
</evidence>
<evidence type="ECO:0000256" key="7">
    <source>
        <dbReference type="ARBA" id="ARBA00023315"/>
    </source>
</evidence>
<keyword evidence="5" id="KW-0443">Lipid metabolism</keyword>
<feature type="region of interest" description="Disordered" evidence="8">
    <location>
        <begin position="252"/>
        <end position="282"/>
    </location>
</feature>
<keyword evidence="2" id="KW-0808">Transferase</keyword>
<evidence type="ECO:0000256" key="4">
    <source>
        <dbReference type="ARBA" id="ARBA00022989"/>
    </source>
</evidence>
<keyword evidence="7 10" id="KW-0012">Acyltransferase</keyword>
<dbReference type="RefSeq" id="WP_369666127.1">
    <property type="nucleotide sequence ID" value="NZ_JBDKXB010000004.1"/>
</dbReference>
<evidence type="ECO:0000256" key="3">
    <source>
        <dbReference type="ARBA" id="ARBA00022692"/>
    </source>
</evidence>
<keyword evidence="6" id="KW-0472">Membrane</keyword>
<dbReference type="Proteomes" id="UP001564408">
    <property type="component" value="Unassembled WGS sequence"/>
</dbReference>
<dbReference type="PANTHER" id="PTHR23063:SF52">
    <property type="entry name" value="LYSOPHOSPHATIDYLCHOLINE ACYLTRANSFERASE"/>
    <property type="match status" value="1"/>
</dbReference>
<name>A0ABV4BBA2_9GAMM</name>
<evidence type="ECO:0000256" key="2">
    <source>
        <dbReference type="ARBA" id="ARBA00022679"/>
    </source>
</evidence>
<dbReference type="SUPFAM" id="SSF69593">
    <property type="entry name" value="Glycerol-3-phosphate (1)-acyltransferase"/>
    <property type="match status" value="1"/>
</dbReference>
<dbReference type="GO" id="GO:0016746">
    <property type="term" value="F:acyltransferase activity"/>
    <property type="evidence" value="ECO:0007669"/>
    <property type="project" value="UniProtKB-KW"/>
</dbReference>
<reference evidence="10 11" key="1">
    <citation type="submission" date="2024-05" db="EMBL/GenBank/DDBJ databases">
        <title>Genome Sequence and Characterization of the New Strain Purple Sulfur Bacterium of Genus Thioalkalicoccus.</title>
        <authorList>
            <person name="Bryantseva I.A."/>
            <person name="Kyndt J.A."/>
            <person name="Imhoff J.F."/>
        </authorList>
    </citation>
    <scope>NUCLEOTIDE SEQUENCE [LARGE SCALE GENOMIC DNA]</scope>
    <source>
        <strain evidence="10 11">Um2</strain>
    </source>
</reference>
<sequence length="282" mass="30604">MKRSPGHRTLLRAMRALLAMAGGLVAIVAIRLADRVGRPPRWTPRVVRWWHQRVCRALDLDIHVTGKPVPNALLVANHISWLDVPVLGAQGEIGFLSKAEVRQWPVIGWMAAVAGTLFIARGGNETARITTQIQEQIQAGRPVVVFPEGTTSDGTELLRFHPRLFAIGQESGTLVQPVALRYGPPAAPDPIAPFIGDESLAAHLGRVLRHTGLSVTVHFLPPIETDQVDRRQVAERARTAIAWALGLDAAVKPRPRRPAQPSGPTAVPPPLGPISHQKAVLE</sequence>
<evidence type="ECO:0000256" key="6">
    <source>
        <dbReference type="ARBA" id="ARBA00023136"/>
    </source>
</evidence>
<evidence type="ECO:0000313" key="10">
    <source>
        <dbReference type="EMBL" id="MEY6431744.1"/>
    </source>
</evidence>
<gene>
    <name evidence="10" type="ORF">ABC977_04900</name>
</gene>
<feature type="domain" description="Phospholipid/glycerol acyltransferase" evidence="9">
    <location>
        <begin position="72"/>
        <end position="183"/>
    </location>
</feature>
<dbReference type="SMART" id="SM00563">
    <property type="entry name" value="PlsC"/>
    <property type="match status" value="1"/>
</dbReference>
<comment type="subcellular location">
    <subcellularLocation>
        <location evidence="1">Membrane</location>
    </subcellularLocation>
</comment>
<evidence type="ECO:0000256" key="1">
    <source>
        <dbReference type="ARBA" id="ARBA00004370"/>
    </source>
</evidence>
<keyword evidence="4" id="KW-1133">Transmembrane helix</keyword>
<proteinExistence type="predicted"/>
<dbReference type="InterPro" id="IPR002123">
    <property type="entry name" value="Plipid/glycerol_acylTrfase"/>
</dbReference>
<dbReference type="EMBL" id="JBDKXB010000004">
    <property type="protein sequence ID" value="MEY6431744.1"/>
    <property type="molecule type" value="Genomic_DNA"/>
</dbReference>
<organism evidence="10 11">
    <name type="scientific">Thioalkalicoccus limnaeus</name>
    <dbReference type="NCBI Taxonomy" id="120681"/>
    <lineage>
        <taxon>Bacteria</taxon>
        <taxon>Pseudomonadati</taxon>
        <taxon>Pseudomonadota</taxon>
        <taxon>Gammaproteobacteria</taxon>
        <taxon>Chromatiales</taxon>
        <taxon>Chromatiaceae</taxon>
        <taxon>Thioalkalicoccus</taxon>
    </lineage>
</organism>
<dbReference type="CDD" id="cd07989">
    <property type="entry name" value="LPLAT_AGPAT-like"/>
    <property type="match status" value="1"/>
</dbReference>
<dbReference type="PANTHER" id="PTHR23063">
    <property type="entry name" value="PHOSPHOLIPID ACYLTRANSFERASE"/>
    <property type="match status" value="1"/>
</dbReference>
<protein>
    <submittedName>
        <fullName evidence="10">Lysophospholipid acyltransferase family protein</fullName>
    </submittedName>
</protein>